<sequence length="119" mass="13292">LIGLSQDAYLDKILKRYRMDGSKRGAIPMQVDCHLNKSQCAESKDDKPRMQNVPFASAVGSIMYAIRCTRPDVAFAQNITSRFQQSPVVWKSSKQSTTAQHATEAEYIAAPELQKKRSG</sequence>
<evidence type="ECO:0000256" key="1">
    <source>
        <dbReference type="SAM" id="MobiDB-lite"/>
    </source>
</evidence>
<name>A0A699UK21_TANCI</name>
<dbReference type="AlphaFoldDB" id="A0A699UK21"/>
<accession>A0A699UK21</accession>
<reference evidence="2" key="1">
    <citation type="journal article" date="2019" name="Sci. Rep.">
        <title>Draft genome of Tanacetum cinerariifolium, the natural source of mosquito coil.</title>
        <authorList>
            <person name="Yamashiro T."/>
            <person name="Shiraishi A."/>
            <person name="Satake H."/>
            <person name="Nakayama K."/>
        </authorList>
    </citation>
    <scope>NUCLEOTIDE SEQUENCE</scope>
</reference>
<proteinExistence type="predicted"/>
<organism evidence="2">
    <name type="scientific">Tanacetum cinerariifolium</name>
    <name type="common">Dalmatian daisy</name>
    <name type="synonym">Chrysanthemum cinerariifolium</name>
    <dbReference type="NCBI Taxonomy" id="118510"/>
    <lineage>
        <taxon>Eukaryota</taxon>
        <taxon>Viridiplantae</taxon>
        <taxon>Streptophyta</taxon>
        <taxon>Embryophyta</taxon>
        <taxon>Tracheophyta</taxon>
        <taxon>Spermatophyta</taxon>
        <taxon>Magnoliopsida</taxon>
        <taxon>eudicotyledons</taxon>
        <taxon>Gunneridae</taxon>
        <taxon>Pentapetalae</taxon>
        <taxon>asterids</taxon>
        <taxon>campanulids</taxon>
        <taxon>Asterales</taxon>
        <taxon>Asteraceae</taxon>
        <taxon>Asteroideae</taxon>
        <taxon>Anthemideae</taxon>
        <taxon>Anthemidinae</taxon>
        <taxon>Tanacetum</taxon>
    </lineage>
</organism>
<protein>
    <submittedName>
        <fullName evidence="2">Retrotransposon protein, putative, Ty1-copia subclass</fullName>
    </submittedName>
</protein>
<evidence type="ECO:0000313" key="2">
    <source>
        <dbReference type="EMBL" id="GFD22453.1"/>
    </source>
</evidence>
<feature type="region of interest" description="Disordered" evidence="1">
    <location>
        <begin position="91"/>
        <end position="119"/>
    </location>
</feature>
<feature type="compositionally biased region" description="Polar residues" evidence="1">
    <location>
        <begin position="91"/>
        <end position="101"/>
    </location>
</feature>
<feature type="non-terminal residue" evidence="2">
    <location>
        <position position="1"/>
    </location>
</feature>
<comment type="caution">
    <text evidence="2">The sequence shown here is derived from an EMBL/GenBank/DDBJ whole genome shotgun (WGS) entry which is preliminary data.</text>
</comment>
<dbReference type="EMBL" id="BKCJ011337302">
    <property type="protein sequence ID" value="GFD22453.1"/>
    <property type="molecule type" value="Genomic_DNA"/>
</dbReference>
<gene>
    <name evidence="2" type="ORF">Tci_894422</name>
</gene>